<dbReference type="InterPro" id="IPR050357">
    <property type="entry name" value="Arrestin_domain-protein"/>
</dbReference>
<dbReference type="InterPro" id="IPR014752">
    <property type="entry name" value="Arrestin-like_C"/>
</dbReference>
<dbReference type="AlphaFoldDB" id="A0AAD7EUY6"/>
<feature type="domain" description="Arrestin-like N-terminal" evidence="1">
    <location>
        <begin position="24"/>
        <end position="153"/>
    </location>
</feature>
<organism evidence="2 3">
    <name type="scientific">Mycena albidolilacea</name>
    <dbReference type="NCBI Taxonomy" id="1033008"/>
    <lineage>
        <taxon>Eukaryota</taxon>
        <taxon>Fungi</taxon>
        <taxon>Dikarya</taxon>
        <taxon>Basidiomycota</taxon>
        <taxon>Agaricomycotina</taxon>
        <taxon>Agaricomycetes</taxon>
        <taxon>Agaricomycetidae</taxon>
        <taxon>Agaricales</taxon>
        <taxon>Marasmiineae</taxon>
        <taxon>Mycenaceae</taxon>
        <taxon>Mycena</taxon>
    </lineage>
</organism>
<proteinExistence type="predicted"/>
<dbReference type="Gene3D" id="2.60.40.640">
    <property type="match status" value="1"/>
</dbReference>
<name>A0AAD7EUY6_9AGAR</name>
<gene>
    <name evidence="2" type="ORF">DFH08DRAFT_862029</name>
</gene>
<reference evidence="2" key="1">
    <citation type="submission" date="2023-03" db="EMBL/GenBank/DDBJ databases">
        <title>Massive genome expansion in bonnet fungi (Mycena s.s.) driven by repeated elements and novel gene families across ecological guilds.</title>
        <authorList>
            <consortium name="Lawrence Berkeley National Laboratory"/>
            <person name="Harder C.B."/>
            <person name="Miyauchi S."/>
            <person name="Viragh M."/>
            <person name="Kuo A."/>
            <person name="Thoen E."/>
            <person name="Andreopoulos B."/>
            <person name="Lu D."/>
            <person name="Skrede I."/>
            <person name="Drula E."/>
            <person name="Henrissat B."/>
            <person name="Morin E."/>
            <person name="Kohler A."/>
            <person name="Barry K."/>
            <person name="LaButti K."/>
            <person name="Morin E."/>
            <person name="Salamov A."/>
            <person name="Lipzen A."/>
            <person name="Mereny Z."/>
            <person name="Hegedus B."/>
            <person name="Baldrian P."/>
            <person name="Stursova M."/>
            <person name="Weitz H."/>
            <person name="Taylor A."/>
            <person name="Grigoriev I.V."/>
            <person name="Nagy L.G."/>
            <person name="Martin F."/>
            <person name="Kauserud H."/>
        </authorList>
    </citation>
    <scope>NUCLEOTIDE SEQUENCE</scope>
    <source>
        <strain evidence="2">CBHHK002</strain>
    </source>
</reference>
<evidence type="ECO:0000313" key="2">
    <source>
        <dbReference type="EMBL" id="KAJ7350650.1"/>
    </source>
</evidence>
<evidence type="ECO:0000259" key="1">
    <source>
        <dbReference type="Pfam" id="PF00339"/>
    </source>
</evidence>
<dbReference type="Proteomes" id="UP001218218">
    <property type="component" value="Unassembled WGS sequence"/>
</dbReference>
<dbReference type="EMBL" id="JARIHO010000014">
    <property type="protein sequence ID" value="KAJ7350650.1"/>
    <property type="molecule type" value="Genomic_DNA"/>
</dbReference>
<dbReference type="GO" id="GO:0015031">
    <property type="term" value="P:protein transport"/>
    <property type="evidence" value="ECO:0007669"/>
    <property type="project" value="TreeGrafter"/>
</dbReference>
<comment type="caution">
    <text evidence="2">The sequence shown here is derived from an EMBL/GenBank/DDBJ whole genome shotgun (WGS) entry which is preliminary data.</text>
</comment>
<accession>A0AAD7EUY6</accession>
<dbReference type="PANTHER" id="PTHR11188">
    <property type="entry name" value="ARRESTIN DOMAIN CONTAINING PROTEIN"/>
    <property type="match status" value="1"/>
</dbReference>
<protein>
    <recommendedName>
        <fullName evidence="1">Arrestin-like N-terminal domain-containing protein</fullName>
    </recommendedName>
</protein>
<dbReference type="Pfam" id="PF00339">
    <property type="entry name" value="Arrestin_N"/>
    <property type="match status" value="1"/>
</dbReference>
<dbReference type="PANTHER" id="PTHR11188:SF17">
    <property type="entry name" value="FI21816P1"/>
    <property type="match status" value="1"/>
</dbReference>
<keyword evidence="3" id="KW-1185">Reference proteome</keyword>
<sequence>MASTSTPSTDGPVTLFFHDITRVAGETITGQVDLNVAHAQEDNLEHLQIRLKGTIHCKITTRNGDTFIDHKQTIILFNTKVSLWDRGAAFPAPGSHILPCTFQFLLPETLPPSFHCDGYHRKATISYALEVEGKRDGFYRINRRIRRLISVVPAASQEQLLARESLRQGWNGPWRSFTQEEKLRKGIWGEYSRAYVKLRTADMAAYPIATAIPFSFHVETYTKPMHKSDAPVDKHGKPLFPALPALSSDVKFTLLRRTEIRVRSHKRHLEDKFPLKGGLGDAARVAVVQQVNDEPEWIPASGPKDKKNHGIWKRAVHFHSAVAIPYAPTSSTEIVDWQYNLLFEVPFPGVGNDLRLLVPVHLHPGSACPPPLLGVAESSNTTYADILPAGLLPPMVDLPPYAYTSNPKLMFDFHFRSYWTGEHHTWDVDEKK</sequence>
<dbReference type="GO" id="GO:0005737">
    <property type="term" value="C:cytoplasm"/>
    <property type="evidence" value="ECO:0007669"/>
    <property type="project" value="TreeGrafter"/>
</dbReference>
<dbReference type="InterPro" id="IPR011021">
    <property type="entry name" value="Arrestin-like_N"/>
</dbReference>
<evidence type="ECO:0000313" key="3">
    <source>
        <dbReference type="Proteomes" id="UP001218218"/>
    </source>
</evidence>